<proteinExistence type="predicted"/>
<accession>A0A3B0C3Y5</accession>
<protein>
    <submittedName>
        <fullName evidence="1">DUF4432 family protein</fullName>
    </submittedName>
</protein>
<dbReference type="RefSeq" id="WP_120749286.1">
    <property type="nucleotide sequence ID" value="NZ_RBAH01000016.1"/>
</dbReference>
<evidence type="ECO:0000313" key="2">
    <source>
        <dbReference type="Proteomes" id="UP000282311"/>
    </source>
</evidence>
<evidence type="ECO:0000313" key="1">
    <source>
        <dbReference type="EMBL" id="RKN79231.1"/>
    </source>
</evidence>
<dbReference type="GO" id="GO:0030246">
    <property type="term" value="F:carbohydrate binding"/>
    <property type="evidence" value="ECO:0007669"/>
    <property type="project" value="InterPro"/>
</dbReference>
<dbReference type="InterPro" id="IPR014718">
    <property type="entry name" value="GH-type_carb-bd"/>
</dbReference>
<dbReference type="Proteomes" id="UP000282311">
    <property type="component" value="Unassembled WGS sequence"/>
</dbReference>
<gene>
    <name evidence="1" type="ORF">D7M11_21365</name>
</gene>
<comment type="caution">
    <text evidence="1">The sequence shown here is derived from an EMBL/GenBank/DDBJ whole genome shotgun (WGS) entry which is preliminary data.</text>
</comment>
<sequence>MGELYRPLRNSGCRIWDDMTFKGYRSLILENEKLLIQLLLDKGSEPIRWLHKPTDTDLIWISHNGLGAPNPMYADYQTSYIGGWQEMFPEVSYTSEYRGGTVHRGESAITPWDYRIVQDDPGEIRVLLINQIRSMPFRIEKLIILRAGSETVRIEETVRNLSQAAPLEANWGHHLAYGPPFLGEDSFISFSEGARICHPVSGESWSWPVMRHSGVDTDLSVMPAAGTERDLLYVATNDYKYRLTSPSKNVSLEVRWDGEVWPYLWYWQNFRADCNAPFFGCDYNIGLEMFNVPPKLTLPEAAERGMALSVPPLGSVTSWLEFETRLLTAVAE</sequence>
<dbReference type="Gene3D" id="2.70.98.10">
    <property type="match status" value="1"/>
</dbReference>
<dbReference type="OrthoDB" id="2528227at2"/>
<keyword evidence="2" id="KW-1185">Reference proteome</keyword>
<name>A0A3B0C3Y5_9BACL</name>
<dbReference type="EMBL" id="RBAH01000016">
    <property type="protein sequence ID" value="RKN79231.1"/>
    <property type="molecule type" value="Genomic_DNA"/>
</dbReference>
<organism evidence="1 2">
    <name type="scientific">Paenibacillus ginsengarvi</name>
    <dbReference type="NCBI Taxonomy" id="400777"/>
    <lineage>
        <taxon>Bacteria</taxon>
        <taxon>Bacillati</taxon>
        <taxon>Bacillota</taxon>
        <taxon>Bacilli</taxon>
        <taxon>Bacillales</taxon>
        <taxon>Paenibacillaceae</taxon>
        <taxon>Paenibacillus</taxon>
    </lineage>
</organism>
<reference evidence="1 2" key="1">
    <citation type="journal article" date="2007" name="Int. J. Syst. Evol. Microbiol.">
        <title>Paenibacillus ginsengarvi sp. nov., isolated from soil from ginseng cultivation.</title>
        <authorList>
            <person name="Yoon M.H."/>
            <person name="Ten L.N."/>
            <person name="Im W.T."/>
        </authorList>
    </citation>
    <scope>NUCLEOTIDE SEQUENCE [LARGE SCALE GENOMIC DNA]</scope>
    <source>
        <strain evidence="1 2">KCTC 13059</strain>
    </source>
</reference>
<dbReference type="AlphaFoldDB" id="A0A3B0C3Y5"/>